<comment type="caution">
    <text evidence="2">The sequence shown here is derived from an EMBL/GenBank/DDBJ whole genome shotgun (WGS) entry which is preliminary data.</text>
</comment>
<feature type="transmembrane region" description="Helical" evidence="1">
    <location>
        <begin position="233"/>
        <end position="251"/>
    </location>
</feature>
<protein>
    <recommendedName>
        <fullName evidence="4">Permease</fullName>
    </recommendedName>
</protein>
<evidence type="ECO:0000313" key="3">
    <source>
        <dbReference type="Proteomes" id="UP001519887"/>
    </source>
</evidence>
<feature type="transmembrane region" description="Helical" evidence="1">
    <location>
        <begin position="157"/>
        <end position="181"/>
    </location>
</feature>
<evidence type="ECO:0000313" key="2">
    <source>
        <dbReference type="EMBL" id="MBW7453167.1"/>
    </source>
</evidence>
<keyword evidence="1" id="KW-0472">Membrane</keyword>
<feature type="transmembrane region" description="Helical" evidence="1">
    <location>
        <begin position="319"/>
        <end position="341"/>
    </location>
</feature>
<keyword evidence="1" id="KW-1133">Transmembrane helix</keyword>
<keyword evidence="1" id="KW-0812">Transmembrane</keyword>
<keyword evidence="3" id="KW-1185">Reference proteome</keyword>
<feature type="transmembrane region" description="Helical" evidence="1">
    <location>
        <begin position="362"/>
        <end position="387"/>
    </location>
</feature>
<feature type="transmembrane region" description="Helical" evidence="1">
    <location>
        <begin position="407"/>
        <end position="433"/>
    </location>
</feature>
<name>A0ABS7BX48_9BACL</name>
<reference evidence="2 3" key="1">
    <citation type="submission" date="2021-07" db="EMBL/GenBank/DDBJ databases">
        <title>Paenibacillus radiodurans sp. nov., isolated from the southeastern edge of Tengger Desert.</title>
        <authorList>
            <person name="Zhang G."/>
        </authorList>
    </citation>
    <scope>NUCLEOTIDE SEQUENCE [LARGE SCALE GENOMIC DNA]</scope>
    <source>
        <strain evidence="2 3">CCM 7311</strain>
    </source>
</reference>
<dbReference type="EMBL" id="JAHZIK010000047">
    <property type="protein sequence ID" value="MBW7453167.1"/>
    <property type="molecule type" value="Genomic_DNA"/>
</dbReference>
<evidence type="ECO:0000256" key="1">
    <source>
        <dbReference type="SAM" id="Phobius"/>
    </source>
</evidence>
<dbReference type="RefSeq" id="WP_210045045.1">
    <property type="nucleotide sequence ID" value="NZ_JBHLVU010000019.1"/>
</dbReference>
<dbReference type="Proteomes" id="UP001519887">
    <property type="component" value="Unassembled WGS sequence"/>
</dbReference>
<evidence type="ECO:0008006" key="4">
    <source>
        <dbReference type="Google" id="ProtNLM"/>
    </source>
</evidence>
<feature type="transmembrane region" description="Helical" evidence="1">
    <location>
        <begin position="480"/>
        <end position="499"/>
    </location>
</feature>
<gene>
    <name evidence="2" type="ORF">K0U00_03830</name>
</gene>
<feature type="transmembrane region" description="Helical" evidence="1">
    <location>
        <begin position="188"/>
        <end position="209"/>
    </location>
</feature>
<accession>A0ABS7BX48</accession>
<feature type="transmembrane region" description="Helical" evidence="1">
    <location>
        <begin position="102"/>
        <end position="125"/>
    </location>
</feature>
<sequence>MMYFKKLLDEWLTWKWSFLFILMFIFGWSKRQNVIDSSIFIQSRLNQWDILIGISGDPFMLLYLILPVLLLLSCVSIRETFDITYLVRVQSWSKWVMYSVKLFSPIVVVITTILLITSVLLTAGLPYETTWSAFSSADLSTFNYMSSFSMQSNLSPYVVLFLQLCLLIIFMLVVHAFIAALYLYFSNLIYLGIISFTILLYALVSFRYFPELPQLIAFNYMTFPSSYGTFREIYPAFMILVGILIICIFLVPLLKKWRLPTIKMWIKAHYPYLGYALLCLLGITSPYLNPGVKPVTVWDTLYLRFSGVSPEGGVSLLSFLFYVIVFMGFVYLFQVYITEYLSGRFYYVAIRYRSLPRWLARLGGRIGLGAVALLVVLVVLTVIVGLISGQTLEPKVTILPDLNFSQVLYQFLFNGWLQIISGIMIVFITAWLFKDASYSLITLGVLVLAALPMINVGGWLPAGLNSMGYVSGQWEDLLRITGVLVIYLLIEFGVILYLFRKKNIAFY</sequence>
<feature type="transmembrane region" description="Helical" evidence="1">
    <location>
        <begin position="440"/>
        <end position="460"/>
    </location>
</feature>
<feature type="transmembrane region" description="Helical" evidence="1">
    <location>
        <begin position="272"/>
        <end position="288"/>
    </location>
</feature>
<proteinExistence type="predicted"/>
<organism evidence="2 3">
    <name type="scientific">Paenibacillus sepulcri</name>
    <dbReference type="NCBI Taxonomy" id="359917"/>
    <lineage>
        <taxon>Bacteria</taxon>
        <taxon>Bacillati</taxon>
        <taxon>Bacillota</taxon>
        <taxon>Bacilli</taxon>
        <taxon>Bacillales</taxon>
        <taxon>Paenibacillaceae</taxon>
        <taxon>Paenibacillus</taxon>
    </lineage>
</organism>
<feature type="transmembrane region" description="Helical" evidence="1">
    <location>
        <begin position="12"/>
        <end position="29"/>
    </location>
</feature>
<feature type="transmembrane region" description="Helical" evidence="1">
    <location>
        <begin position="60"/>
        <end position="81"/>
    </location>
</feature>